<dbReference type="Gene3D" id="3.30.1330.230">
    <property type="match status" value="1"/>
</dbReference>
<evidence type="ECO:0000313" key="2">
    <source>
        <dbReference type="EMBL" id="QEW07236.1"/>
    </source>
</evidence>
<dbReference type="PANTHER" id="PTHR37809:SF1">
    <property type="entry name" value="RIBOSOMAL PROTEIN S12 METHYLTHIOTRANSFERASE ACCESSORY FACTOR YCAO"/>
    <property type="match status" value="1"/>
</dbReference>
<dbReference type="EMBL" id="CP044222">
    <property type="protein sequence ID" value="QEW07236.1"/>
    <property type="molecule type" value="Genomic_DNA"/>
</dbReference>
<dbReference type="GO" id="GO:0005840">
    <property type="term" value="C:ribosome"/>
    <property type="evidence" value="ECO:0007669"/>
    <property type="project" value="UniProtKB-KW"/>
</dbReference>
<reference evidence="2 3" key="1">
    <citation type="submission" date="2019-09" db="EMBL/GenBank/DDBJ databases">
        <title>Nitrincola iocasae sp. nov., a bacterium isolated from the sediment collected at a cold seep field in South China Sea.</title>
        <authorList>
            <person name="Zhang H."/>
            <person name="Wang H."/>
            <person name="Li C."/>
        </authorList>
    </citation>
    <scope>NUCLEOTIDE SEQUENCE [LARGE SCALE GENOMIC DNA]</scope>
    <source>
        <strain evidence="2 3">KXZD1103</strain>
    </source>
</reference>
<keyword evidence="2" id="KW-0808">Transferase</keyword>
<proteinExistence type="predicted"/>
<dbReference type="NCBIfam" id="NF040716">
    <property type="entry name" value="YcaO_for_S12"/>
    <property type="match status" value="1"/>
</dbReference>
<evidence type="ECO:0000313" key="3">
    <source>
        <dbReference type="Proteomes" id="UP000325606"/>
    </source>
</evidence>
<sequence length="580" mass="64957">MTQILGKDAPLEESIERMSAGLQALGFEIEETRWLNPVPHVWSVYIHEKHCPLLFANGKGTSREAALASALGEFFERLSCNYFFADYFLGSKIASGDFVHFPYERWFPVKSAEWPEGLLDEGARNHYDLNNEIHPEALIDINSGNEARGICALPFVKQSTRETVWFPVNILGNLYVSNGMAAGNSIWEARVQALSEIFVRHIKNTIISSGISLPLIPESEIAKHPKVKGALRTLRSKGFVVEVRDASLGGKFPLVNITLINPVDGGCYAAFGAHPKFAVALERAVLDLLQGRELEQLIDFPIPTLDIEEAADPHNLETHFIDSSGVFAWDMLSATTDYPYTPWNIEGDTQAEFDELCFRIHRVDMDIYIADYEHLGVYTCRIVVPGMSEIYPVDELIWRNNNAAAPLRPALLALSDLDAEGFADLLDALEDAAFNEEQLVADLIGVVPDAGTVWSWLRIGELKMRLALASGDRQLGLELCEWVLGFAHIPSRALTTYRCLHQLLSIELDESRDLVDFLPVFERIYGTEMIRMVQGFLTGDGLFDDFGTHDESLKGFIYHHKLLDAYARLQVAKQQLVLTD</sequence>
<keyword evidence="2" id="KW-0689">Ribosomal protein</keyword>
<dbReference type="NCBIfam" id="TIGR00702">
    <property type="entry name" value="YcaO-type kinase domain"/>
    <property type="match status" value="1"/>
</dbReference>
<dbReference type="Pfam" id="PF02624">
    <property type="entry name" value="YcaO"/>
    <property type="match status" value="1"/>
</dbReference>
<dbReference type="PROSITE" id="PS51664">
    <property type="entry name" value="YCAO"/>
    <property type="match status" value="1"/>
</dbReference>
<keyword evidence="3" id="KW-1185">Reference proteome</keyword>
<dbReference type="PANTHER" id="PTHR37809">
    <property type="entry name" value="RIBOSOMAL PROTEIN S12 METHYLTHIOTRANSFERASE ACCESSORY FACTOR YCAO"/>
    <property type="match status" value="1"/>
</dbReference>
<dbReference type="Pfam" id="PF18381">
    <property type="entry name" value="YcaO_C"/>
    <property type="match status" value="1"/>
</dbReference>
<feature type="domain" description="YcaO" evidence="1">
    <location>
        <begin position="58"/>
        <end position="426"/>
    </location>
</feature>
<organism evidence="2 3">
    <name type="scientific">Nitrincola iocasae</name>
    <dbReference type="NCBI Taxonomy" id="2614693"/>
    <lineage>
        <taxon>Bacteria</taxon>
        <taxon>Pseudomonadati</taxon>
        <taxon>Pseudomonadota</taxon>
        <taxon>Gammaproteobacteria</taxon>
        <taxon>Oceanospirillales</taxon>
        <taxon>Oceanospirillaceae</taxon>
        <taxon>Nitrincola</taxon>
    </lineage>
</organism>
<dbReference type="KEGG" id="nik:F5I99_12370"/>
<keyword evidence="2" id="KW-0687">Ribonucleoprotein</keyword>
<protein>
    <submittedName>
        <fullName evidence="2">30s ribosomal protein S12 methylthiotransferase accessory protein YcaO</fullName>
    </submittedName>
</protein>
<accession>A0A5J6LFV2</accession>
<gene>
    <name evidence="2" type="ORF">F5I99_12370</name>
</gene>
<dbReference type="Proteomes" id="UP000325606">
    <property type="component" value="Chromosome"/>
</dbReference>
<dbReference type="RefSeq" id="WP_151056444.1">
    <property type="nucleotide sequence ID" value="NZ_CP044222.1"/>
</dbReference>
<name>A0A5J6LFV2_9GAMM</name>
<dbReference type="InterPro" id="IPR041080">
    <property type="entry name" value="YcaO_C"/>
</dbReference>
<evidence type="ECO:0000259" key="1">
    <source>
        <dbReference type="PROSITE" id="PS51664"/>
    </source>
</evidence>
<dbReference type="InterPro" id="IPR003776">
    <property type="entry name" value="YcaO-like_dom"/>
</dbReference>
<dbReference type="GO" id="GO:0016740">
    <property type="term" value="F:transferase activity"/>
    <property type="evidence" value="ECO:0007669"/>
    <property type="project" value="UniProtKB-KW"/>
</dbReference>
<dbReference type="AlphaFoldDB" id="A0A5J6LFV2"/>